<sequence>MPTILTFDTDAADVPQDTNDWIHLQERGNSDSDNSDSEYEDELFAKYSRFRPLNKLIRRSYQVASEYKDRFKSALTRAGLCKARIYRDGVTGNCLACRGMDVLFTAFRELEIAAKAGCPSCGILAEAVRRYFPEAISSPNLTPSAEWNSGCAGRQFVRTNIKSSEQPGALGVLVLLQSGLGLSDIFTGFRKGTAARILGELNFFGVQGDATPWNTVGLARNISGNTSSAKALRWAQDCLQKCVDGHTLCKTLDNSKLPPLVLDLGCANQDGNPDCPADIRLYKSEDTRARYVCLSYCWGGPVEIRLTKERYRSYTNNISWSMLPKGYQDAIELTRKLGIRYIWIDSLCIIQDDNADWEIQASLMTEIFQNAYLTIAGTKSRNPNDGYFSVSPAKYKSSRIEHEDKEGTLRHAYVRCTIPHFFSTKAARGTDYSPGDFPLLQRGWVFQERLLSPRLLHLGDVEMAWECNETCACECIGETRTYDSEPRWVHTKGKHARNLAKATSWKDLQPEWRSIVEHYTRTNLTFDKDIFPAISGVVKDMQRFRSDQYLAGIWESSALEDLAWLTVNSNRPRPEAWRAPSWSWASVKSPIVYRNYRTVLSSEYIEDTDPQAQHTVLLKASVTPKGKDPTGEIQAGHLVLFGPVLSAQLLGDIDGLYVAKCFLADRVRLHTLFKADYDLAAPGPGHVPVGSQIYLLHLCQEPRFKNKERRDMQRKQFALVLRRVDNDTTDDQAQRGREEESDEVDGLRDTSNGTYERIGLHIITPDESDEAEYIAEHGVACVVKLI</sequence>
<evidence type="ECO:0000313" key="4">
    <source>
        <dbReference type="Proteomes" id="UP000813444"/>
    </source>
</evidence>
<dbReference type="Proteomes" id="UP000813444">
    <property type="component" value="Unassembled WGS sequence"/>
</dbReference>
<dbReference type="EMBL" id="JAGPNK010000015">
    <property type="protein sequence ID" value="KAH7308592.1"/>
    <property type="molecule type" value="Genomic_DNA"/>
</dbReference>
<comment type="caution">
    <text evidence="3">The sequence shown here is derived from an EMBL/GenBank/DDBJ whole genome shotgun (WGS) entry which is preliminary data.</text>
</comment>
<evidence type="ECO:0000313" key="3">
    <source>
        <dbReference type="EMBL" id="KAH7308592.1"/>
    </source>
</evidence>
<organism evidence="3 4">
    <name type="scientific">Stachybotrys elegans</name>
    <dbReference type="NCBI Taxonomy" id="80388"/>
    <lineage>
        <taxon>Eukaryota</taxon>
        <taxon>Fungi</taxon>
        <taxon>Dikarya</taxon>
        <taxon>Ascomycota</taxon>
        <taxon>Pezizomycotina</taxon>
        <taxon>Sordariomycetes</taxon>
        <taxon>Hypocreomycetidae</taxon>
        <taxon>Hypocreales</taxon>
        <taxon>Stachybotryaceae</taxon>
        <taxon>Stachybotrys</taxon>
    </lineage>
</organism>
<dbReference type="InterPro" id="IPR010730">
    <property type="entry name" value="HET"/>
</dbReference>
<dbReference type="PANTHER" id="PTHR33112">
    <property type="entry name" value="DOMAIN PROTEIN, PUTATIVE-RELATED"/>
    <property type="match status" value="1"/>
</dbReference>
<evidence type="ECO:0000256" key="1">
    <source>
        <dbReference type="SAM" id="MobiDB-lite"/>
    </source>
</evidence>
<protein>
    <submittedName>
        <fullName evidence="3">Heterokaryon incompatibility protein-domain-containing protein</fullName>
    </submittedName>
</protein>
<gene>
    <name evidence="3" type="ORF">B0I35DRAFT_442262</name>
</gene>
<dbReference type="PANTHER" id="PTHR33112:SF9">
    <property type="entry name" value="HETEROKARYON INCOMPATIBILITY DOMAIN-CONTAINING PROTEIN"/>
    <property type="match status" value="1"/>
</dbReference>
<dbReference type="OrthoDB" id="5362512at2759"/>
<feature type="domain" description="Heterokaryon incompatibility" evidence="2">
    <location>
        <begin position="291"/>
        <end position="448"/>
    </location>
</feature>
<feature type="compositionally biased region" description="Basic and acidic residues" evidence="1">
    <location>
        <begin position="728"/>
        <end position="738"/>
    </location>
</feature>
<dbReference type="Pfam" id="PF06985">
    <property type="entry name" value="HET"/>
    <property type="match status" value="1"/>
</dbReference>
<proteinExistence type="predicted"/>
<keyword evidence="4" id="KW-1185">Reference proteome</keyword>
<name>A0A8K0SHY8_9HYPO</name>
<feature type="region of interest" description="Disordered" evidence="1">
    <location>
        <begin position="728"/>
        <end position="752"/>
    </location>
</feature>
<reference evidence="3" key="1">
    <citation type="journal article" date="2021" name="Nat. Commun.">
        <title>Genetic determinants of endophytism in the Arabidopsis root mycobiome.</title>
        <authorList>
            <person name="Mesny F."/>
            <person name="Miyauchi S."/>
            <person name="Thiergart T."/>
            <person name="Pickel B."/>
            <person name="Atanasova L."/>
            <person name="Karlsson M."/>
            <person name="Huettel B."/>
            <person name="Barry K.W."/>
            <person name="Haridas S."/>
            <person name="Chen C."/>
            <person name="Bauer D."/>
            <person name="Andreopoulos W."/>
            <person name="Pangilinan J."/>
            <person name="LaButti K."/>
            <person name="Riley R."/>
            <person name="Lipzen A."/>
            <person name="Clum A."/>
            <person name="Drula E."/>
            <person name="Henrissat B."/>
            <person name="Kohler A."/>
            <person name="Grigoriev I.V."/>
            <person name="Martin F.M."/>
            <person name="Hacquard S."/>
        </authorList>
    </citation>
    <scope>NUCLEOTIDE SEQUENCE</scope>
    <source>
        <strain evidence="3">MPI-CAGE-CH-0235</strain>
    </source>
</reference>
<accession>A0A8K0SHY8</accession>
<evidence type="ECO:0000259" key="2">
    <source>
        <dbReference type="Pfam" id="PF06985"/>
    </source>
</evidence>
<dbReference type="AlphaFoldDB" id="A0A8K0SHY8"/>